<evidence type="ECO:0000256" key="1">
    <source>
        <dbReference type="SAM" id="MobiDB-lite"/>
    </source>
</evidence>
<gene>
    <name evidence="2" type="ORF">FF011L_00630</name>
</gene>
<feature type="region of interest" description="Disordered" evidence="1">
    <location>
        <begin position="209"/>
        <end position="232"/>
    </location>
</feature>
<keyword evidence="3" id="KW-1185">Reference proteome</keyword>
<name>A0A517M8Y9_9BACT</name>
<dbReference type="Proteomes" id="UP000320672">
    <property type="component" value="Chromosome"/>
</dbReference>
<organism evidence="2 3">
    <name type="scientific">Roseimaritima multifibrata</name>
    <dbReference type="NCBI Taxonomy" id="1930274"/>
    <lineage>
        <taxon>Bacteria</taxon>
        <taxon>Pseudomonadati</taxon>
        <taxon>Planctomycetota</taxon>
        <taxon>Planctomycetia</taxon>
        <taxon>Pirellulales</taxon>
        <taxon>Pirellulaceae</taxon>
        <taxon>Roseimaritima</taxon>
    </lineage>
</organism>
<reference evidence="2 3" key="1">
    <citation type="submission" date="2019-02" db="EMBL/GenBank/DDBJ databases">
        <title>Deep-cultivation of Planctomycetes and their phenomic and genomic characterization uncovers novel biology.</title>
        <authorList>
            <person name="Wiegand S."/>
            <person name="Jogler M."/>
            <person name="Boedeker C."/>
            <person name="Pinto D."/>
            <person name="Vollmers J."/>
            <person name="Rivas-Marin E."/>
            <person name="Kohn T."/>
            <person name="Peeters S.H."/>
            <person name="Heuer A."/>
            <person name="Rast P."/>
            <person name="Oberbeckmann S."/>
            <person name="Bunk B."/>
            <person name="Jeske O."/>
            <person name="Meyerdierks A."/>
            <person name="Storesund J.E."/>
            <person name="Kallscheuer N."/>
            <person name="Luecker S."/>
            <person name="Lage O.M."/>
            <person name="Pohl T."/>
            <person name="Merkel B.J."/>
            <person name="Hornburger P."/>
            <person name="Mueller R.-W."/>
            <person name="Bruemmer F."/>
            <person name="Labrenz M."/>
            <person name="Spormann A.M."/>
            <person name="Op den Camp H."/>
            <person name="Overmann J."/>
            <person name="Amann R."/>
            <person name="Jetten M.S.M."/>
            <person name="Mascher T."/>
            <person name="Medema M.H."/>
            <person name="Devos D.P."/>
            <person name="Kaster A.-K."/>
            <person name="Ovreas L."/>
            <person name="Rohde M."/>
            <person name="Galperin M.Y."/>
            <person name="Jogler C."/>
        </authorList>
    </citation>
    <scope>NUCLEOTIDE SEQUENCE [LARGE SCALE GENOMIC DNA]</scope>
    <source>
        <strain evidence="2 3">FF011L</strain>
    </source>
</reference>
<feature type="compositionally biased region" description="Polar residues" evidence="1">
    <location>
        <begin position="220"/>
        <end position="232"/>
    </location>
</feature>
<proteinExistence type="predicted"/>
<evidence type="ECO:0000313" key="3">
    <source>
        <dbReference type="Proteomes" id="UP000320672"/>
    </source>
</evidence>
<dbReference type="EMBL" id="CP036262">
    <property type="protein sequence ID" value="QDS91334.1"/>
    <property type="molecule type" value="Genomic_DNA"/>
</dbReference>
<protein>
    <submittedName>
        <fullName evidence="2">Uncharacterized protein</fullName>
    </submittedName>
</protein>
<evidence type="ECO:0000313" key="2">
    <source>
        <dbReference type="EMBL" id="QDS91334.1"/>
    </source>
</evidence>
<feature type="region of interest" description="Disordered" evidence="1">
    <location>
        <begin position="32"/>
        <end position="56"/>
    </location>
</feature>
<sequence>MVIEGKGKATHRDVSPQRITLDQETIVTPKNRRWPQGKIKTSRQAKQIKPTSPHPQSWSVKKEAVFVSTAKIWIRSCYERSHWLVTKSPKANERNSDGIIHKFSRSVQLNFMNSCGDSAHRAKRSDGTLAGTVHTGPNAPTELLRGQCTQGQTLRLLFSNFPRGQCTQTQPSRLLFSDAPKVILDSLNRETRFTTQCASKSMKLAQTSPQVQLGARLSDSRNQNLSRGQYTQDQRELLRGQCTQSQTHRPVFQRCPQSDLASLNNQTRFTNYCASKTTKPAHLATQVQHGDQLSCSFQPK</sequence>
<feature type="compositionally biased region" description="Basic residues" evidence="1">
    <location>
        <begin position="32"/>
        <end position="43"/>
    </location>
</feature>
<dbReference type="KEGG" id="rml:FF011L_00630"/>
<accession>A0A517M8Y9</accession>
<dbReference type="AlphaFoldDB" id="A0A517M8Y9"/>